<dbReference type="OrthoDB" id="4525710at2759"/>
<organism evidence="4 5">
    <name type="scientific">Penicillium argentinense</name>
    <dbReference type="NCBI Taxonomy" id="1131581"/>
    <lineage>
        <taxon>Eukaryota</taxon>
        <taxon>Fungi</taxon>
        <taxon>Dikarya</taxon>
        <taxon>Ascomycota</taxon>
        <taxon>Pezizomycotina</taxon>
        <taxon>Eurotiomycetes</taxon>
        <taxon>Eurotiomycetidae</taxon>
        <taxon>Eurotiales</taxon>
        <taxon>Aspergillaceae</taxon>
        <taxon>Penicillium</taxon>
    </lineage>
</organism>
<keyword evidence="2" id="KW-0539">Nucleus</keyword>
<dbReference type="Proteomes" id="UP001149074">
    <property type="component" value="Unassembled WGS sequence"/>
</dbReference>
<proteinExistence type="predicted"/>
<dbReference type="EMBL" id="JAPQKI010000003">
    <property type="protein sequence ID" value="KAJ5109651.1"/>
    <property type="molecule type" value="Genomic_DNA"/>
</dbReference>
<keyword evidence="5" id="KW-1185">Reference proteome</keyword>
<dbReference type="GO" id="GO:0000976">
    <property type="term" value="F:transcription cis-regulatory region binding"/>
    <property type="evidence" value="ECO:0007669"/>
    <property type="project" value="TreeGrafter"/>
</dbReference>
<dbReference type="GO" id="GO:0045944">
    <property type="term" value="P:positive regulation of transcription by RNA polymerase II"/>
    <property type="evidence" value="ECO:0007669"/>
    <property type="project" value="TreeGrafter"/>
</dbReference>
<dbReference type="AlphaFoldDB" id="A0A9W9KL43"/>
<reference evidence="4" key="2">
    <citation type="journal article" date="2023" name="IMA Fungus">
        <title>Comparative genomic study of the Penicillium genus elucidates a diverse pangenome and 15 lateral gene transfer events.</title>
        <authorList>
            <person name="Petersen C."/>
            <person name="Sorensen T."/>
            <person name="Nielsen M.R."/>
            <person name="Sondergaard T.E."/>
            <person name="Sorensen J.L."/>
            <person name="Fitzpatrick D.A."/>
            <person name="Frisvad J.C."/>
            <person name="Nielsen K.L."/>
        </authorList>
    </citation>
    <scope>NUCLEOTIDE SEQUENCE</scope>
    <source>
        <strain evidence="4">IBT 30761</strain>
    </source>
</reference>
<dbReference type="InterPro" id="IPR021858">
    <property type="entry name" value="Fun_TF"/>
</dbReference>
<feature type="region of interest" description="Disordered" evidence="3">
    <location>
        <begin position="94"/>
        <end position="150"/>
    </location>
</feature>
<feature type="region of interest" description="Disordered" evidence="3">
    <location>
        <begin position="18"/>
        <end position="62"/>
    </location>
</feature>
<dbReference type="GO" id="GO:0003700">
    <property type="term" value="F:DNA-binding transcription factor activity"/>
    <property type="evidence" value="ECO:0007669"/>
    <property type="project" value="TreeGrafter"/>
</dbReference>
<comment type="subcellular location">
    <subcellularLocation>
        <location evidence="1">Nucleus</location>
    </subcellularLocation>
</comment>
<evidence type="ECO:0000256" key="3">
    <source>
        <dbReference type="SAM" id="MobiDB-lite"/>
    </source>
</evidence>
<evidence type="ECO:0000313" key="5">
    <source>
        <dbReference type="Proteomes" id="UP001149074"/>
    </source>
</evidence>
<evidence type="ECO:0000313" key="4">
    <source>
        <dbReference type="EMBL" id="KAJ5109651.1"/>
    </source>
</evidence>
<evidence type="ECO:0000256" key="2">
    <source>
        <dbReference type="ARBA" id="ARBA00023242"/>
    </source>
</evidence>
<dbReference type="PANTHER" id="PTHR37534">
    <property type="entry name" value="TRANSCRIPTIONAL ACTIVATOR PROTEIN UGA3"/>
    <property type="match status" value="1"/>
</dbReference>
<reference evidence="4" key="1">
    <citation type="submission" date="2022-11" db="EMBL/GenBank/DDBJ databases">
        <authorList>
            <person name="Petersen C."/>
        </authorList>
    </citation>
    <scope>NUCLEOTIDE SEQUENCE</scope>
    <source>
        <strain evidence="4">IBT 30761</strain>
    </source>
</reference>
<comment type="caution">
    <text evidence="4">The sequence shown here is derived from an EMBL/GenBank/DDBJ whole genome shotgun (WGS) entry which is preliminary data.</text>
</comment>
<gene>
    <name evidence="4" type="ORF">N7532_002296</name>
</gene>
<dbReference type="Pfam" id="PF11951">
    <property type="entry name" value="Fungal_trans_2"/>
    <property type="match status" value="1"/>
</dbReference>
<evidence type="ECO:0000256" key="1">
    <source>
        <dbReference type="ARBA" id="ARBA00004123"/>
    </source>
</evidence>
<dbReference type="GO" id="GO:0005634">
    <property type="term" value="C:nucleus"/>
    <property type="evidence" value="ECO:0007669"/>
    <property type="project" value="UniProtKB-SubCell"/>
</dbReference>
<protein>
    <submittedName>
        <fullName evidence="4">Uncharacterized protein</fullName>
    </submittedName>
</protein>
<accession>A0A9W9KL43</accession>
<feature type="compositionally biased region" description="Low complexity" evidence="3">
    <location>
        <begin position="101"/>
        <end position="123"/>
    </location>
</feature>
<sequence>MFPILEAFPLRVSLPPSLRNEGMRSGRECVPAPGKSEEVSFRHGQNPSLRGKGPPRYGESDLAFPDDQVWVETSSEYSFKDETDQTAAEYHVVSVTEPKSGSRSPSEARSSPSSSMDPSVPGPNNSVPLYVADSRGSRSTSANSPLSTHTPVVQPRLASINEAYLLRHYQRHLAPWLDAGDPEHRFSSDVANLASQYPLLLYACIAVSACHLSRTANTVSPEVADSYHERCVSIMLPVLDKHDFDIGIDILLSSTVILRFFEQISSHTPSNDPQRHLLAGSVYISSHVDCAISGGLASASFWVFFALTYQKCLRLTFAPFDDRLRRWWVAKPVLSDGDWVNRAIWILAETIDFCYNVSGRNYGGHLGPVGENALKLRILEWEHGRPDTFVPLHISPRDYARGKPFPVVLYTSLWHSTAMQHLCLAKALMLIRETEVYDNSHEQRVRIKQQISDNLNYLFGIALSADDEPSLRIMACHALCACSSWIDEPLAQNLLFDLLRRTERENGWPWAYVEQRILHTWRGNSR</sequence>
<dbReference type="GeneID" id="81353769"/>
<name>A0A9W9KL43_9EURO</name>
<dbReference type="RefSeq" id="XP_056477762.1">
    <property type="nucleotide sequence ID" value="XM_056614790.1"/>
</dbReference>
<dbReference type="PANTHER" id="PTHR37534:SF25">
    <property type="entry name" value="ZN(II)2CYS6 TRANSCRIPTION FACTOR (EUROFUNG)"/>
    <property type="match status" value="1"/>
</dbReference>
<feature type="compositionally biased region" description="Polar residues" evidence="3">
    <location>
        <begin position="137"/>
        <end position="150"/>
    </location>
</feature>